<reference evidence="6 7" key="1">
    <citation type="journal article" date="2016" name="Nat. Commun.">
        <title>Thousands of microbial genomes shed light on interconnected biogeochemical processes in an aquifer system.</title>
        <authorList>
            <person name="Anantharaman K."/>
            <person name="Brown C.T."/>
            <person name="Hug L.A."/>
            <person name="Sharon I."/>
            <person name="Castelle C.J."/>
            <person name="Probst A.J."/>
            <person name="Thomas B.C."/>
            <person name="Singh A."/>
            <person name="Wilkins M.J."/>
            <person name="Karaoz U."/>
            <person name="Brodie E.L."/>
            <person name="Williams K.H."/>
            <person name="Hubbard S.S."/>
            <person name="Banfield J.F."/>
        </authorList>
    </citation>
    <scope>NUCLEOTIDE SEQUENCE [LARGE SCALE GENOMIC DNA]</scope>
</reference>
<dbReference type="Gene3D" id="6.10.250.290">
    <property type="match status" value="1"/>
</dbReference>
<dbReference type="AlphaFoldDB" id="A0A1F6FP43"/>
<gene>
    <name evidence="5" type="primary">rplJ</name>
    <name evidence="6" type="ORF">A3B87_00665</name>
</gene>
<dbReference type="HAMAP" id="MF_00362">
    <property type="entry name" value="Ribosomal_uL10"/>
    <property type="match status" value="1"/>
</dbReference>
<dbReference type="EMBL" id="MFMW01000005">
    <property type="protein sequence ID" value="OGG87615.1"/>
    <property type="molecule type" value="Genomic_DNA"/>
</dbReference>
<comment type="caution">
    <text evidence="6">The sequence shown here is derived from an EMBL/GenBank/DDBJ whole genome shotgun (WGS) entry which is preliminary data.</text>
</comment>
<keyword evidence="5" id="KW-0694">RNA-binding</keyword>
<comment type="similarity">
    <text evidence="1 5">Belongs to the universal ribosomal protein uL10 family.</text>
</comment>
<dbReference type="GO" id="GO:0005840">
    <property type="term" value="C:ribosome"/>
    <property type="evidence" value="ECO:0007669"/>
    <property type="project" value="UniProtKB-KW"/>
</dbReference>
<protein>
    <recommendedName>
        <fullName evidence="4 5">Large ribosomal subunit protein uL10</fullName>
    </recommendedName>
</protein>
<dbReference type="GO" id="GO:0006412">
    <property type="term" value="P:translation"/>
    <property type="evidence" value="ECO:0007669"/>
    <property type="project" value="UniProtKB-UniRule"/>
</dbReference>
<accession>A0A1F6FP43</accession>
<dbReference type="GO" id="GO:1990904">
    <property type="term" value="C:ribonucleoprotein complex"/>
    <property type="evidence" value="ECO:0007669"/>
    <property type="project" value="UniProtKB-KW"/>
</dbReference>
<dbReference type="CDD" id="cd05797">
    <property type="entry name" value="Ribosomal_L10"/>
    <property type="match status" value="1"/>
</dbReference>
<evidence type="ECO:0000256" key="4">
    <source>
        <dbReference type="ARBA" id="ARBA00035202"/>
    </source>
</evidence>
<dbReference type="Proteomes" id="UP000179136">
    <property type="component" value="Unassembled WGS sequence"/>
</dbReference>
<dbReference type="InterPro" id="IPR047865">
    <property type="entry name" value="Ribosomal_uL10_bac_type"/>
</dbReference>
<dbReference type="PANTHER" id="PTHR11560">
    <property type="entry name" value="39S RIBOSOMAL PROTEIN L10, MITOCHONDRIAL"/>
    <property type="match status" value="1"/>
</dbReference>
<evidence type="ECO:0000256" key="2">
    <source>
        <dbReference type="ARBA" id="ARBA00022980"/>
    </source>
</evidence>
<keyword evidence="2 5" id="KW-0689">Ribosomal protein</keyword>
<evidence type="ECO:0000313" key="7">
    <source>
        <dbReference type="Proteomes" id="UP000179136"/>
    </source>
</evidence>
<dbReference type="InterPro" id="IPR001790">
    <property type="entry name" value="Ribosomal_uL10"/>
</dbReference>
<dbReference type="Pfam" id="PF00466">
    <property type="entry name" value="Ribosomal_L10"/>
    <property type="match status" value="1"/>
</dbReference>
<dbReference type="STRING" id="1798561.A3B87_00665"/>
<evidence type="ECO:0000256" key="3">
    <source>
        <dbReference type="ARBA" id="ARBA00023274"/>
    </source>
</evidence>
<evidence type="ECO:0000256" key="1">
    <source>
        <dbReference type="ARBA" id="ARBA00008889"/>
    </source>
</evidence>
<dbReference type="GO" id="GO:0070180">
    <property type="term" value="F:large ribosomal subunit rRNA binding"/>
    <property type="evidence" value="ECO:0007669"/>
    <property type="project" value="UniProtKB-UniRule"/>
</dbReference>
<keyword evidence="3 5" id="KW-0687">Ribonucleoprotein</keyword>
<evidence type="ECO:0000313" key="6">
    <source>
        <dbReference type="EMBL" id="OGG87615.1"/>
    </source>
</evidence>
<name>A0A1F6FP43_9BACT</name>
<comment type="function">
    <text evidence="5">Forms part of the ribosomal stalk, playing a central role in the interaction of the ribosome with GTP-bound translation factors.</text>
</comment>
<sequence length="174" mass="18924">MPKTRQQKETVLSELTDNLKNAKSAVLANFSAITVKDDQQLRNVIRCQEINYSVIKKTLLRKAFEKLGFKTDLFKGVDGNISMAISAADEVAPAKAIHGFIAKNNNMNIIGGILENNWIDSNKVKALAVLPSKQELLAKAISTIKAPLSGLVNVLAGNLRGLVNVLKAIKDQKS</sequence>
<dbReference type="InterPro" id="IPR022973">
    <property type="entry name" value="Ribosomal_uL10_bac"/>
</dbReference>
<organism evidence="6 7">
    <name type="scientific">Candidatus Kuenenbacteria bacterium RIFCSPHIGHO2_02_FULL_39_13</name>
    <dbReference type="NCBI Taxonomy" id="1798561"/>
    <lineage>
        <taxon>Bacteria</taxon>
        <taxon>Candidatus Kueneniibacteriota</taxon>
    </lineage>
</organism>
<dbReference type="SUPFAM" id="SSF160369">
    <property type="entry name" value="Ribosomal protein L10-like"/>
    <property type="match status" value="1"/>
</dbReference>
<dbReference type="Gene3D" id="3.30.70.1730">
    <property type="match status" value="1"/>
</dbReference>
<comment type="subunit">
    <text evidence="5">Part of the ribosomal stalk of the 50S ribosomal subunit. The N-terminus interacts with L11 and the large rRNA to form the base of the stalk. The C-terminus forms an elongated spine to which L12 dimers bind in a sequential fashion forming a multimeric L10(L12)X complex.</text>
</comment>
<proteinExistence type="inferred from homology"/>
<dbReference type="NCBIfam" id="NF000955">
    <property type="entry name" value="PRK00099.1-1"/>
    <property type="match status" value="1"/>
</dbReference>
<keyword evidence="5" id="KW-0699">rRNA-binding</keyword>
<evidence type="ECO:0000256" key="5">
    <source>
        <dbReference type="HAMAP-Rule" id="MF_00362"/>
    </source>
</evidence>
<dbReference type="InterPro" id="IPR043141">
    <property type="entry name" value="Ribosomal_uL10-like_sf"/>
</dbReference>